<evidence type="ECO:0000313" key="3">
    <source>
        <dbReference type="Proteomes" id="UP000001514"/>
    </source>
</evidence>
<name>D8SGI3_SELML</name>
<dbReference type="InterPro" id="IPR046960">
    <property type="entry name" value="PPR_At4g14850-like_plant"/>
</dbReference>
<feature type="region of interest" description="Disordered" evidence="1">
    <location>
        <begin position="165"/>
        <end position="193"/>
    </location>
</feature>
<dbReference type="GO" id="GO:0009451">
    <property type="term" value="P:RNA modification"/>
    <property type="evidence" value="ECO:0007669"/>
    <property type="project" value="InterPro"/>
</dbReference>
<dbReference type="KEGG" id="smo:SELMODRAFT_421836"/>
<gene>
    <name evidence="2" type="ORF">SELMODRAFT_421836</name>
</gene>
<protein>
    <recommendedName>
        <fullName evidence="4">Pentacotripeptide-repeat region of PRORP domain-containing protein</fullName>
    </recommendedName>
</protein>
<dbReference type="GO" id="GO:0003723">
    <property type="term" value="F:RNA binding"/>
    <property type="evidence" value="ECO:0007669"/>
    <property type="project" value="InterPro"/>
</dbReference>
<reference evidence="2 3" key="1">
    <citation type="journal article" date="2011" name="Science">
        <title>The Selaginella genome identifies genetic changes associated with the evolution of vascular plants.</title>
        <authorList>
            <person name="Banks J.A."/>
            <person name="Nishiyama T."/>
            <person name="Hasebe M."/>
            <person name="Bowman J.L."/>
            <person name="Gribskov M."/>
            <person name="dePamphilis C."/>
            <person name="Albert V.A."/>
            <person name="Aono N."/>
            <person name="Aoyama T."/>
            <person name="Ambrose B.A."/>
            <person name="Ashton N.W."/>
            <person name="Axtell M.J."/>
            <person name="Barker E."/>
            <person name="Barker M.S."/>
            <person name="Bennetzen J.L."/>
            <person name="Bonawitz N.D."/>
            <person name="Chapple C."/>
            <person name="Cheng C."/>
            <person name="Correa L.G."/>
            <person name="Dacre M."/>
            <person name="DeBarry J."/>
            <person name="Dreyer I."/>
            <person name="Elias M."/>
            <person name="Engstrom E.M."/>
            <person name="Estelle M."/>
            <person name="Feng L."/>
            <person name="Finet C."/>
            <person name="Floyd S.K."/>
            <person name="Frommer W.B."/>
            <person name="Fujita T."/>
            <person name="Gramzow L."/>
            <person name="Gutensohn M."/>
            <person name="Harholt J."/>
            <person name="Hattori M."/>
            <person name="Heyl A."/>
            <person name="Hirai T."/>
            <person name="Hiwatashi Y."/>
            <person name="Ishikawa M."/>
            <person name="Iwata M."/>
            <person name="Karol K.G."/>
            <person name="Koehler B."/>
            <person name="Kolukisaoglu U."/>
            <person name="Kubo M."/>
            <person name="Kurata T."/>
            <person name="Lalonde S."/>
            <person name="Li K."/>
            <person name="Li Y."/>
            <person name="Litt A."/>
            <person name="Lyons E."/>
            <person name="Manning G."/>
            <person name="Maruyama T."/>
            <person name="Michael T.P."/>
            <person name="Mikami K."/>
            <person name="Miyazaki S."/>
            <person name="Morinaga S."/>
            <person name="Murata T."/>
            <person name="Mueller-Roeber B."/>
            <person name="Nelson D.R."/>
            <person name="Obara M."/>
            <person name="Oguri Y."/>
            <person name="Olmstead R.G."/>
            <person name="Onodera N."/>
            <person name="Petersen B.L."/>
            <person name="Pils B."/>
            <person name="Prigge M."/>
            <person name="Rensing S.A."/>
            <person name="Riano-Pachon D.M."/>
            <person name="Roberts A.W."/>
            <person name="Sato Y."/>
            <person name="Scheller H.V."/>
            <person name="Schulz B."/>
            <person name="Schulz C."/>
            <person name="Shakirov E.V."/>
            <person name="Shibagaki N."/>
            <person name="Shinohara N."/>
            <person name="Shippen D.E."/>
            <person name="Soerensen I."/>
            <person name="Sotooka R."/>
            <person name="Sugimoto N."/>
            <person name="Sugita M."/>
            <person name="Sumikawa N."/>
            <person name="Tanurdzic M."/>
            <person name="Theissen G."/>
            <person name="Ulvskov P."/>
            <person name="Wakazuki S."/>
            <person name="Weng J.K."/>
            <person name="Willats W.W."/>
            <person name="Wipf D."/>
            <person name="Wolf P.G."/>
            <person name="Yang L."/>
            <person name="Zimmer A.D."/>
            <person name="Zhu Q."/>
            <person name="Mitros T."/>
            <person name="Hellsten U."/>
            <person name="Loque D."/>
            <person name="Otillar R."/>
            <person name="Salamov A."/>
            <person name="Schmutz J."/>
            <person name="Shapiro H."/>
            <person name="Lindquist E."/>
            <person name="Lucas S."/>
            <person name="Rokhsar D."/>
            <person name="Grigoriev I.V."/>
        </authorList>
    </citation>
    <scope>NUCLEOTIDE SEQUENCE [LARGE SCALE GENOMIC DNA]</scope>
</reference>
<organism evidence="3">
    <name type="scientific">Selaginella moellendorffii</name>
    <name type="common">Spikemoss</name>
    <dbReference type="NCBI Taxonomy" id="88036"/>
    <lineage>
        <taxon>Eukaryota</taxon>
        <taxon>Viridiplantae</taxon>
        <taxon>Streptophyta</taxon>
        <taxon>Embryophyta</taxon>
        <taxon>Tracheophyta</taxon>
        <taxon>Lycopodiopsida</taxon>
        <taxon>Selaginellales</taxon>
        <taxon>Selaginellaceae</taxon>
        <taxon>Selaginella</taxon>
    </lineage>
</organism>
<dbReference type="AlphaFoldDB" id="D8SGI3"/>
<evidence type="ECO:0000256" key="1">
    <source>
        <dbReference type="SAM" id="MobiDB-lite"/>
    </source>
</evidence>
<accession>D8SGI3</accession>
<keyword evidence="3" id="KW-1185">Reference proteome</keyword>
<proteinExistence type="predicted"/>
<dbReference type="Gene3D" id="1.25.40.10">
    <property type="entry name" value="Tetratricopeptide repeat domain"/>
    <property type="match status" value="1"/>
</dbReference>
<dbReference type="InParanoid" id="D8SGI3"/>
<evidence type="ECO:0000313" key="2">
    <source>
        <dbReference type="EMBL" id="EFJ16203.1"/>
    </source>
</evidence>
<sequence length="193" mass="21439">MCQDAMNACSSLEDARALHAHLSSLGMATEFETARRFLELFIRLGSLKDAEVVFQSVQTKNLEWWQTMIRAYAAGGDIENVHRLYKVRKSHRMSYNKTTQAQILESCKTKGKLLSVEAVAIKGGICHPDREFESKASTSDKATMVSENSTRLIGLPTQKLSTISRSVAGSSNRKLKKFKQDKKGPLVAATSVR</sequence>
<dbReference type="InterPro" id="IPR011990">
    <property type="entry name" value="TPR-like_helical_dom_sf"/>
</dbReference>
<dbReference type="Proteomes" id="UP000001514">
    <property type="component" value="Unassembled WGS sequence"/>
</dbReference>
<dbReference type="HOGENOM" id="CLU_1211554_0_0_1"/>
<dbReference type="PANTHER" id="PTHR47926">
    <property type="entry name" value="PENTATRICOPEPTIDE REPEAT-CONTAINING PROTEIN"/>
    <property type="match status" value="1"/>
</dbReference>
<dbReference type="EMBL" id="GL377619">
    <property type="protein sequence ID" value="EFJ16203.1"/>
    <property type="molecule type" value="Genomic_DNA"/>
</dbReference>
<evidence type="ECO:0008006" key="4">
    <source>
        <dbReference type="Google" id="ProtNLM"/>
    </source>
</evidence>
<dbReference type="Gramene" id="EFJ16203">
    <property type="protein sequence ID" value="EFJ16203"/>
    <property type="gene ID" value="SELMODRAFT_421836"/>
</dbReference>